<feature type="region of interest" description="Disordered" evidence="1">
    <location>
        <begin position="64"/>
        <end position="83"/>
    </location>
</feature>
<dbReference type="EMBL" id="JAWDJR010000004">
    <property type="protein sequence ID" value="KAK9976693.1"/>
    <property type="molecule type" value="Genomic_DNA"/>
</dbReference>
<reference evidence="2 3" key="1">
    <citation type="submission" date="2024-05" db="EMBL/GenBank/DDBJ databases">
        <title>A high-quality chromosomal-level genome assembly of Topmouth culter (Culter alburnus).</title>
        <authorList>
            <person name="Zhao H."/>
        </authorList>
    </citation>
    <scope>NUCLEOTIDE SEQUENCE [LARGE SCALE GENOMIC DNA]</scope>
    <source>
        <strain evidence="2">CATC2023</strain>
        <tissue evidence="2">Muscle</tissue>
    </source>
</reference>
<keyword evidence="3" id="KW-1185">Reference proteome</keyword>
<name>A0AAW2AU90_CULAL</name>
<gene>
    <name evidence="2" type="ORF">ABG768_021898</name>
</gene>
<dbReference type="AlphaFoldDB" id="A0AAW2AU90"/>
<evidence type="ECO:0000313" key="2">
    <source>
        <dbReference type="EMBL" id="KAK9976693.1"/>
    </source>
</evidence>
<comment type="caution">
    <text evidence="2">The sequence shown here is derived from an EMBL/GenBank/DDBJ whole genome shotgun (WGS) entry which is preliminary data.</text>
</comment>
<sequence>MTCFDELIQPMKSVPGTRKVHQVIPEGKKIFCRSLSCFCCEPKICQSFTPAMFDLNEHEKVMNSKRHAENTGGSSASAQQKEKGPVAMLMEEMEQDNDEVPKGVHTKIAEDHINSGDWLAVIYDKNWWLAKVITMDTHHQDVKVEFFHPNGPSTQFHPKRGAKDVCFIPVQNILVKLTEPSSLRRASSTRDIFHLSPEVMDYIEREHIQFLMFQ</sequence>
<proteinExistence type="predicted"/>
<organism evidence="2 3">
    <name type="scientific">Culter alburnus</name>
    <name type="common">Topmouth culter</name>
    <dbReference type="NCBI Taxonomy" id="194366"/>
    <lineage>
        <taxon>Eukaryota</taxon>
        <taxon>Metazoa</taxon>
        <taxon>Chordata</taxon>
        <taxon>Craniata</taxon>
        <taxon>Vertebrata</taxon>
        <taxon>Euteleostomi</taxon>
        <taxon>Actinopterygii</taxon>
        <taxon>Neopterygii</taxon>
        <taxon>Teleostei</taxon>
        <taxon>Ostariophysi</taxon>
        <taxon>Cypriniformes</taxon>
        <taxon>Xenocyprididae</taxon>
        <taxon>Xenocypridinae</taxon>
        <taxon>Culter</taxon>
    </lineage>
</organism>
<protein>
    <submittedName>
        <fullName evidence="2">Uncharacterized protein</fullName>
    </submittedName>
</protein>
<evidence type="ECO:0000256" key="1">
    <source>
        <dbReference type="SAM" id="MobiDB-lite"/>
    </source>
</evidence>
<evidence type="ECO:0000313" key="3">
    <source>
        <dbReference type="Proteomes" id="UP001479290"/>
    </source>
</evidence>
<dbReference type="Proteomes" id="UP001479290">
    <property type="component" value="Unassembled WGS sequence"/>
</dbReference>
<accession>A0AAW2AU90</accession>